<reference evidence="2" key="1">
    <citation type="submission" date="2023-10" db="EMBL/GenBank/DDBJ databases">
        <authorList>
            <person name="Chen Y."/>
            <person name="Shah S."/>
            <person name="Dougan E. K."/>
            <person name="Thang M."/>
            <person name="Chan C."/>
        </authorList>
    </citation>
    <scope>NUCLEOTIDE SEQUENCE [LARGE SCALE GENOMIC DNA]</scope>
</reference>
<evidence type="ECO:0000313" key="2">
    <source>
        <dbReference type="EMBL" id="CAK0896579.1"/>
    </source>
</evidence>
<proteinExistence type="predicted"/>
<dbReference type="Proteomes" id="UP001189429">
    <property type="component" value="Unassembled WGS sequence"/>
</dbReference>
<sequence length="226" mass="24505">MKPPLLGAWARVLAGALLAAAPGAAATDGAQPRPADFFTDDAERMDELPAPQSTSTDACHPKCVWRCHNETCDTSCRPQCQAPKCVTSCKKIRPEEGGLGRAGRMSTCREVCGRPRCAAVCPPSCEKHTCPECQMVCSEPECKLDCGQANNCESKCEDPLCSFECRPEECPEPKCVLTCEKPRMCTFRKWKRTLRPDVYHGQGAGGDGPAPFLGDKFLAWSGFGEV</sequence>
<feature type="signal peptide" evidence="1">
    <location>
        <begin position="1"/>
        <end position="26"/>
    </location>
</feature>
<feature type="chain" id="PRO_5046533694" evidence="1">
    <location>
        <begin position="27"/>
        <end position="226"/>
    </location>
</feature>
<feature type="non-terminal residue" evidence="2">
    <location>
        <position position="226"/>
    </location>
</feature>
<keyword evidence="1" id="KW-0732">Signal</keyword>
<gene>
    <name evidence="2" type="ORF">PCOR1329_LOCUS75018</name>
</gene>
<accession>A0ABN9XB01</accession>
<comment type="caution">
    <text evidence="2">The sequence shown here is derived from an EMBL/GenBank/DDBJ whole genome shotgun (WGS) entry which is preliminary data.</text>
</comment>
<evidence type="ECO:0000256" key="1">
    <source>
        <dbReference type="SAM" id="SignalP"/>
    </source>
</evidence>
<protein>
    <submittedName>
        <fullName evidence="2">Uncharacterized protein</fullName>
    </submittedName>
</protein>
<keyword evidence="3" id="KW-1185">Reference proteome</keyword>
<dbReference type="EMBL" id="CAUYUJ010020211">
    <property type="protein sequence ID" value="CAK0896579.1"/>
    <property type="molecule type" value="Genomic_DNA"/>
</dbReference>
<name>A0ABN9XB01_9DINO</name>
<evidence type="ECO:0000313" key="3">
    <source>
        <dbReference type="Proteomes" id="UP001189429"/>
    </source>
</evidence>
<organism evidence="2 3">
    <name type="scientific">Prorocentrum cordatum</name>
    <dbReference type="NCBI Taxonomy" id="2364126"/>
    <lineage>
        <taxon>Eukaryota</taxon>
        <taxon>Sar</taxon>
        <taxon>Alveolata</taxon>
        <taxon>Dinophyceae</taxon>
        <taxon>Prorocentrales</taxon>
        <taxon>Prorocentraceae</taxon>
        <taxon>Prorocentrum</taxon>
    </lineage>
</organism>